<dbReference type="AlphaFoldDB" id="A0AAF0TF05"/>
<protein>
    <submittedName>
        <fullName evidence="1">Uncharacterized protein</fullName>
    </submittedName>
</protein>
<sequence>MIDHQLVLCINQAPCSHFRAKSCSEMKISLLSLMPCLLDNAAM</sequence>
<proteinExistence type="predicted"/>
<name>A0AAF0TF05_SOLVR</name>
<accession>A0AAF0TF05</accession>
<dbReference type="EMBL" id="CP133613">
    <property type="protein sequence ID" value="WMV16239.1"/>
    <property type="molecule type" value="Genomic_DNA"/>
</dbReference>
<gene>
    <name evidence="1" type="ORF">MTR67_009624</name>
</gene>
<organism evidence="1 2">
    <name type="scientific">Solanum verrucosum</name>
    <dbReference type="NCBI Taxonomy" id="315347"/>
    <lineage>
        <taxon>Eukaryota</taxon>
        <taxon>Viridiplantae</taxon>
        <taxon>Streptophyta</taxon>
        <taxon>Embryophyta</taxon>
        <taxon>Tracheophyta</taxon>
        <taxon>Spermatophyta</taxon>
        <taxon>Magnoliopsida</taxon>
        <taxon>eudicotyledons</taxon>
        <taxon>Gunneridae</taxon>
        <taxon>Pentapetalae</taxon>
        <taxon>asterids</taxon>
        <taxon>lamiids</taxon>
        <taxon>Solanales</taxon>
        <taxon>Solanaceae</taxon>
        <taxon>Solanoideae</taxon>
        <taxon>Solaneae</taxon>
        <taxon>Solanum</taxon>
    </lineage>
</organism>
<keyword evidence="2" id="KW-1185">Reference proteome</keyword>
<reference evidence="1" key="1">
    <citation type="submission" date="2023-08" db="EMBL/GenBank/DDBJ databases">
        <title>A de novo genome assembly of Solanum verrucosum Schlechtendal, a Mexican diploid species geographically isolated from the other diploid A-genome species in potato relatives.</title>
        <authorList>
            <person name="Hosaka K."/>
        </authorList>
    </citation>
    <scope>NUCLEOTIDE SEQUENCE</scope>
    <source>
        <tissue evidence="1">Young leaves</tissue>
    </source>
</reference>
<dbReference type="Proteomes" id="UP001234989">
    <property type="component" value="Chromosome 2"/>
</dbReference>
<evidence type="ECO:0000313" key="2">
    <source>
        <dbReference type="Proteomes" id="UP001234989"/>
    </source>
</evidence>
<evidence type="ECO:0000313" key="1">
    <source>
        <dbReference type="EMBL" id="WMV16239.1"/>
    </source>
</evidence>